<dbReference type="Proteomes" id="UP000016511">
    <property type="component" value="Unassembled WGS sequence"/>
</dbReference>
<gene>
    <name evidence="1" type="ORF">HMPREF0083_00503</name>
</gene>
<organism evidence="1 2">
    <name type="scientific">Aneurinibacillus aneurinilyticus ATCC 12856</name>
    <dbReference type="NCBI Taxonomy" id="649747"/>
    <lineage>
        <taxon>Bacteria</taxon>
        <taxon>Bacillati</taxon>
        <taxon>Bacillota</taxon>
        <taxon>Bacilli</taxon>
        <taxon>Bacillales</taxon>
        <taxon>Paenibacillaceae</taxon>
        <taxon>Aneurinibacillus group</taxon>
        <taxon>Aneurinibacillus</taxon>
    </lineage>
</organism>
<reference evidence="1 2" key="1">
    <citation type="submission" date="2013-08" db="EMBL/GenBank/DDBJ databases">
        <authorList>
            <person name="Weinstock G."/>
            <person name="Sodergren E."/>
            <person name="Wylie T."/>
            <person name="Fulton L."/>
            <person name="Fulton R."/>
            <person name="Fronick C."/>
            <person name="O'Laughlin M."/>
            <person name="Godfrey J."/>
            <person name="Miner T."/>
            <person name="Herter B."/>
            <person name="Appelbaum E."/>
            <person name="Cordes M."/>
            <person name="Lek S."/>
            <person name="Wollam A."/>
            <person name="Pepin K.H."/>
            <person name="Palsikar V.B."/>
            <person name="Mitreva M."/>
            <person name="Wilson R.K."/>
        </authorList>
    </citation>
    <scope>NUCLEOTIDE SEQUENCE [LARGE SCALE GENOMIC DNA]</scope>
    <source>
        <strain evidence="1 2">ATCC 12856</strain>
    </source>
</reference>
<accession>U1X8X4</accession>
<keyword evidence="2" id="KW-1185">Reference proteome</keyword>
<evidence type="ECO:0000313" key="1">
    <source>
        <dbReference type="EMBL" id="ERI11420.1"/>
    </source>
</evidence>
<name>U1X8X4_ANEAE</name>
<evidence type="ECO:0000313" key="2">
    <source>
        <dbReference type="Proteomes" id="UP000016511"/>
    </source>
</evidence>
<dbReference type="AlphaFoldDB" id="U1X8X4"/>
<sequence>MILTCFISKGNYNPDIVILKKDGHLWLLSIIQCDSEEKEFFKHFKGISVIITPGGFRELLYLSCEGIEF</sequence>
<comment type="caution">
    <text evidence="1">The sequence shown here is derived from an EMBL/GenBank/DDBJ whole genome shotgun (WGS) entry which is preliminary data.</text>
</comment>
<protein>
    <submittedName>
        <fullName evidence="1">Uncharacterized protein</fullName>
    </submittedName>
</protein>
<dbReference type="HOGENOM" id="CLU_2766849_0_0_9"/>
<proteinExistence type="predicted"/>
<dbReference type="EMBL" id="AWSJ01000039">
    <property type="protein sequence ID" value="ERI11420.1"/>
    <property type="molecule type" value="Genomic_DNA"/>
</dbReference>